<dbReference type="InterPro" id="IPR050309">
    <property type="entry name" value="Type-B_Carboxylest/Lipase"/>
</dbReference>
<dbReference type="SUPFAM" id="SSF53474">
    <property type="entry name" value="alpha/beta-Hydrolases"/>
    <property type="match status" value="1"/>
</dbReference>
<dbReference type="AlphaFoldDB" id="A0A0L7LQY5"/>
<dbReference type="Proteomes" id="UP000037510">
    <property type="component" value="Unassembled WGS sequence"/>
</dbReference>
<dbReference type="ESTHER" id="9neop-a0a0l7lqy5">
    <property type="family name" value="Carb_B_Arthropoda"/>
</dbReference>
<keyword evidence="1" id="KW-0325">Glycoprotein</keyword>
<evidence type="ECO:0000256" key="2">
    <source>
        <dbReference type="SAM" id="MobiDB-lite"/>
    </source>
</evidence>
<evidence type="ECO:0000256" key="1">
    <source>
        <dbReference type="ARBA" id="ARBA00023180"/>
    </source>
</evidence>
<sequence>MGKSTTALRNPEPSEPWTGVLDATKPGSKCIQSNPYSSTPIDGSEDCLYLNIYTPVLPSEKIANLPVFFFVHGGRLIFGFGNYYTPDYLIKHDVVLVTVNYRLHILGWLCLNMPECPGNMGLKDTVMALRWVNKNVCYFNGDRRNITVFGESAGGAIVTSFMTSDMTIGLYSKVIAQSGNCIADLYLVEEDSIEKARYVASLMGKELTDEREIYEFFSAAPIEDLIIGFTTAELSRPSSVINAYFLPVVERKFDGVERFFAEHPRTSIRENRFHKVPVLSCLNSHEGALFFRDENGNVRYEDDFYYFIPRYAFVDRNTRKAMKYQSEIRQFYLQDKKLDDAVKNEYLNMVSDGLFIRDIMLFVEMISRYSDQTYSLKFSYTGSMNTRVMKSIGVKGATHGDMIQYQFYRRSKAKQCNENDLKNTNMDESKNKMAAIHKR</sequence>
<dbReference type="Pfam" id="PF00135">
    <property type="entry name" value="COesterase"/>
    <property type="match status" value="1"/>
</dbReference>
<organism evidence="4 5">
    <name type="scientific">Operophtera brumata</name>
    <name type="common">Winter moth</name>
    <name type="synonym">Phalaena brumata</name>
    <dbReference type="NCBI Taxonomy" id="104452"/>
    <lineage>
        <taxon>Eukaryota</taxon>
        <taxon>Metazoa</taxon>
        <taxon>Ecdysozoa</taxon>
        <taxon>Arthropoda</taxon>
        <taxon>Hexapoda</taxon>
        <taxon>Insecta</taxon>
        <taxon>Pterygota</taxon>
        <taxon>Neoptera</taxon>
        <taxon>Endopterygota</taxon>
        <taxon>Lepidoptera</taxon>
        <taxon>Glossata</taxon>
        <taxon>Ditrysia</taxon>
        <taxon>Geometroidea</taxon>
        <taxon>Geometridae</taxon>
        <taxon>Larentiinae</taxon>
        <taxon>Operophtera</taxon>
    </lineage>
</organism>
<comment type="caution">
    <text evidence="4">The sequence shown here is derived from an EMBL/GenBank/DDBJ whole genome shotgun (WGS) entry which is preliminary data.</text>
</comment>
<evidence type="ECO:0000313" key="4">
    <source>
        <dbReference type="EMBL" id="KOB77862.1"/>
    </source>
</evidence>
<dbReference type="InterPro" id="IPR029058">
    <property type="entry name" value="AB_hydrolase_fold"/>
</dbReference>
<feature type="region of interest" description="Disordered" evidence="2">
    <location>
        <begin position="420"/>
        <end position="439"/>
    </location>
</feature>
<dbReference type="EMBL" id="JTDY01000293">
    <property type="protein sequence ID" value="KOB77862.1"/>
    <property type="molecule type" value="Genomic_DNA"/>
</dbReference>
<dbReference type="STRING" id="104452.A0A0L7LQY5"/>
<evidence type="ECO:0000313" key="5">
    <source>
        <dbReference type="Proteomes" id="UP000037510"/>
    </source>
</evidence>
<feature type="compositionally biased region" description="Basic and acidic residues" evidence="2">
    <location>
        <begin position="420"/>
        <end position="431"/>
    </location>
</feature>
<gene>
    <name evidence="4" type="ORF">OBRU01_02494</name>
</gene>
<reference evidence="4 5" key="1">
    <citation type="journal article" date="2015" name="Genome Biol. Evol.">
        <title>The genome of winter moth (Operophtera brumata) provides a genomic perspective on sexual dimorphism and phenology.</title>
        <authorList>
            <person name="Derks M.F."/>
            <person name="Smit S."/>
            <person name="Salis L."/>
            <person name="Schijlen E."/>
            <person name="Bossers A."/>
            <person name="Mateman C."/>
            <person name="Pijl A.S."/>
            <person name="de Ridder D."/>
            <person name="Groenen M.A."/>
            <person name="Visser M.E."/>
            <person name="Megens H.J."/>
        </authorList>
    </citation>
    <scope>NUCLEOTIDE SEQUENCE [LARGE SCALE GENOMIC DNA]</scope>
    <source>
        <strain evidence="4">WM2013NL</strain>
        <tissue evidence="4">Head and thorax</tissue>
    </source>
</reference>
<feature type="domain" description="Carboxylesterase type B" evidence="3">
    <location>
        <begin position="9"/>
        <end position="415"/>
    </location>
</feature>
<keyword evidence="5" id="KW-1185">Reference proteome</keyword>
<dbReference type="Gene3D" id="3.40.50.1820">
    <property type="entry name" value="alpha/beta hydrolase"/>
    <property type="match status" value="1"/>
</dbReference>
<dbReference type="PANTHER" id="PTHR11559">
    <property type="entry name" value="CARBOXYLESTERASE"/>
    <property type="match status" value="1"/>
</dbReference>
<evidence type="ECO:0000259" key="3">
    <source>
        <dbReference type="Pfam" id="PF00135"/>
    </source>
</evidence>
<accession>A0A0L7LQY5</accession>
<proteinExistence type="predicted"/>
<dbReference type="PROSITE" id="PS00941">
    <property type="entry name" value="CARBOXYLESTERASE_B_2"/>
    <property type="match status" value="1"/>
</dbReference>
<protein>
    <submittedName>
        <fullName evidence="4">Carboxylesterase</fullName>
    </submittedName>
</protein>
<dbReference type="InterPro" id="IPR002018">
    <property type="entry name" value="CarbesteraseB"/>
</dbReference>
<name>A0A0L7LQY5_OPEBR</name>
<dbReference type="InterPro" id="IPR019819">
    <property type="entry name" value="Carboxylesterase_B_CS"/>
</dbReference>